<evidence type="ECO:0000256" key="3">
    <source>
        <dbReference type="ARBA" id="ARBA00004322"/>
    </source>
</evidence>
<accession>T0QDJ6</accession>
<dbReference type="Gene3D" id="3.60.10.10">
    <property type="entry name" value="Endonuclease/exonuclease/phosphatase"/>
    <property type="match status" value="1"/>
</dbReference>
<proteinExistence type="predicted"/>
<comment type="cofactor">
    <cofactor evidence="2">
        <name>Mg(2+)</name>
        <dbReference type="ChEBI" id="CHEBI:18420"/>
    </cofactor>
</comment>
<evidence type="ECO:0000256" key="7">
    <source>
        <dbReference type="ARBA" id="ARBA00022801"/>
    </source>
</evidence>
<dbReference type="InterPro" id="IPR051547">
    <property type="entry name" value="TDP2-like"/>
</dbReference>
<dbReference type="GO" id="GO:0004518">
    <property type="term" value="F:nuclease activity"/>
    <property type="evidence" value="ECO:0007669"/>
    <property type="project" value="UniProtKB-KW"/>
</dbReference>
<keyword evidence="10" id="KW-0539">Nucleus</keyword>
<evidence type="ECO:0000256" key="1">
    <source>
        <dbReference type="ARBA" id="ARBA00001936"/>
    </source>
</evidence>
<name>T0QDJ6_SAPDV</name>
<dbReference type="RefSeq" id="XP_008613507.1">
    <property type="nucleotide sequence ID" value="XM_008615285.1"/>
</dbReference>
<dbReference type="GO" id="GO:0046872">
    <property type="term" value="F:metal ion binding"/>
    <property type="evidence" value="ECO:0007669"/>
    <property type="project" value="UniProtKB-KW"/>
</dbReference>
<dbReference type="AlphaFoldDB" id="T0QDJ6"/>
<dbReference type="EMBL" id="JH767161">
    <property type="protein sequence ID" value="EQC32821.1"/>
    <property type="molecule type" value="Genomic_DNA"/>
</dbReference>
<dbReference type="PANTHER" id="PTHR15822">
    <property type="entry name" value="TRAF AND TNF RECEPTOR-ASSOCIATED PROTEIN"/>
    <property type="match status" value="1"/>
</dbReference>
<evidence type="ECO:0000313" key="12">
    <source>
        <dbReference type="EMBL" id="EQC32821.1"/>
    </source>
</evidence>
<keyword evidence="6" id="KW-0227">DNA damage</keyword>
<evidence type="ECO:0000256" key="8">
    <source>
        <dbReference type="ARBA" id="ARBA00022842"/>
    </source>
</evidence>
<dbReference type="GeneID" id="19950086"/>
<dbReference type="Pfam" id="PF03372">
    <property type="entry name" value="Exo_endo_phos"/>
    <property type="match status" value="1"/>
</dbReference>
<evidence type="ECO:0000313" key="13">
    <source>
        <dbReference type="Proteomes" id="UP000030762"/>
    </source>
</evidence>
<comment type="subcellular location">
    <subcellularLocation>
        <location evidence="3">Nucleus</location>
        <location evidence="3">PML body</location>
    </subcellularLocation>
</comment>
<evidence type="ECO:0000256" key="4">
    <source>
        <dbReference type="ARBA" id="ARBA00022722"/>
    </source>
</evidence>
<evidence type="ECO:0000256" key="5">
    <source>
        <dbReference type="ARBA" id="ARBA00022723"/>
    </source>
</evidence>
<keyword evidence="8" id="KW-0460">Magnesium</keyword>
<gene>
    <name evidence="12" type="ORF">SDRG_09359</name>
</gene>
<dbReference type="OMA" id="HANAVLC"/>
<dbReference type="PANTHER" id="PTHR15822:SF4">
    <property type="entry name" value="TYROSYL-DNA PHOSPHODIESTERASE 2"/>
    <property type="match status" value="1"/>
</dbReference>
<dbReference type="GO" id="GO:0003697">
    <property type="term" value="F:single-stranded DNA binding"/>
    <property type="evidence" value="ECO:0007669"/>
    <property type="project" value="TreeGrafter"/>
</dbReference>
<dbReference type="GO" id="GO:0006302">
    <property type="term" value="P:double-strand break repair"/>
    <property type="evidence" value="ECO:0007669"/>
    <property type="project" value="TreeGrafter"/>
</dbReference>
<dbReference type="eggNOG" id="KOG2756">
    <property type="taxonomic scope" value="Eukaryota"/>
</dbReference>
<protein>
    <recommendedName>
        <fullName evidence="11">Endonuclease/exonuclease/phosphatase domain-containing protein</fullName>
    </recommendedName>
</protein>
<evidence type="ECO:0000256" key="2">
    <source>
        <dbReference type="ARBA" id="ARBA00001946"/>
    </source>
</evidence>
<keyword evidence="9" id="KW-0234">DNA repair</keyword>
<dbReference type="GO" id="GO:0005737">
    <property type="term" value="C:cytoplasm"/>
    <property type="evidence" value="ECO:0007669"/>
    <property type="project" value="TreeGrafter"/>
</dbReference>
<dbReference type="Proteomes" id="UP000030762">
    <property type="component" value="Unassembled WGS sequence"/>
</dbReference>
<dbReference type="InterPro" id="IPR036691">
    <property type="entry name" value="Endo/exonu/phosph_ase_sf"/>
</dbReference>
<keyword evidence="13" id="KW-1185">Reference proteome</keyword>
<keyword evidence="5" id="KW-0479">Metal-binding</keyword>
<evidence type="ECO:0000259" key="11">
    <source>
        <dbReference type="Pfam" id="PF03372"/>
    </source>
</evidence>
<dbReference type="GO" id="GO:0070260">
    <property type="term" value="F:5'-tyrosyl-DNA phosphodiesterase activity"/>
    <property type="evidence" value="ECO:0007669"/>
    <property type="project" value="TreeGrafter"/>
</dbReference>
<feature type="domain" description="Endonuclease/exonuclease/phosphatase" evidence="11">
    <location>
        <begin position="77"/>
        <end position="321"/>
    </location>
</feature>
<keyword evidence="4" id="KW-0540">Nuclease</keyword>
<dbReference type="InParanoid" id="T0QDJ6"/>
<dbReference type="SUPFAM" id="SSF56219">
    <property type="entry name" value="DNase I-like"/>
    <property type="match status" value="1"/>
</dbReference>
<evidence type="ECO:0000256" key="10">
    <source>
        <dbReference type="ARBA" id="ARBA00023242"/>
    </source>
</evidence>
<dbReference type="InterPro" id="IPR005135">
    <property type="entry name" value="Endo/exonuclease/phosphatase"/>
</dbReference>
<dbReference type="STRING" id="1156394.T0QDJ6"/>
<reference evidence="12 13" key="1">
    <citation type="submission" date="2012-04" db="EMBL/GenBank/DDBJ databases">
        <title>The Genome Sequence of Saprolegnia declina VS20.</title>
        <authorList>
            <consortium name="The Broad Institute Genome Sequencing Platform"/>
            <person name="Russ C."/>
            <person name="Nusbaum C."/>
            <person name="Tyler B."/>
            <person name="van West P."/>
            <person name="Dieguez-Uribeondo J."/>
            <person name="de Bruijn I."/>
            <person name="Tripathy S."/>
            <person name="Jiang R."/>
            <person name="Young S.K."/>
            <person name="Zeng Q."/>
            <person name="Gargeya S."/>
            <person name="Fitzgerald M."/>
            <person name="Haas B."/>
            <person name="Abouelleil A."/>
            <person name="Alvarado L."/>
            <person name="Arachchi H.M."/>
            <person name="Berlin A."/>
            <person name="Chapman S.B."/>
            <person name="Goldberg J."/>
            <person name="Griggs A."/>
            <person name="Gujja S."/>
            <person name="Hansen M."/>
            <person name="Howarth C."/>
            <person name="Imamovic A."/>
            <person name="Larimer J."/>
            <person name="McCowen C."/>
            <person name="Montmayeur A."/>
            <person name="Murphy C."/>
            <person name="Neiman D."/>
            <person name="Pearson M."/>
            <person name="Priest M."/>
            <person name="Roberts A."/>
            <person name="Saif S."/>
            <person name="Shea T."/>
            <person name="Sisk P."/>
            <person name="Sykes S."/>
            <person name="Wortman J."/>
            <person name="Nusbaum C."/>
            <person name="Birren B."/>
        </authorList>
    </citation>
    <scope>NUCLEOTIDE SEQUENCE [LARGE SCALE GENOMIC DNA]</scope>
    <source>
        <strain evidence="12 13">VS20</strain>
    </source>
</reference>
<sequence>MASLSTTALAHAKAVLKPSRTIYTRADGSRYILRDDGSTRELPQLDLTPSAFPIDTPRWTAAMAASTPSDPTRLRVVTWNMWFDHRDQALRFDALIMQVLALNPDVVCLQEVTPQVLSAIEASALLQATYDHSPEPVYPYGCLVLARRTLHPAFATTPLPSKMGRSMVTCVVEGHMGALPGVVGTVHLESLNAPAVRAAQLRACAAALAPHANAVLCGDFNFDDTQAWGDWHRKECDRLTPLENDVLGIALPEFEDVWPLLCPGVRGATFDGAHNAVCIADRHEIMRYDRVLIKRGQWHATSIALLGEEALDDTGIKISDHYGLVVDCTVADPRCALDATEL</sequence>
<evidence type="ECO:0000256" key="6">
    <source>
        <dbReference type="ARBA" id="ARBA00022763"/>
    </source>
</evidence>
<evidence type="ECO:0000256" key="9">
    <source>
        <dbReference type="ARBA" id="ARBA00023204"/>
    </source>
</evidence>
<comment type="cofactor">
    <cofactor evidence="1">
        <name>Mn(2+)</name>
        <dbReference type="ChEBI" id="CHEBI:29035"/>
    </cofactor>
</comment>
<keyword evidence="7" id="KW-0378">Hydrolase</keyword>
<organism evidence="12 13">
    <name type="scientific">Saprolegnia diclina (strain VS20)</name>
    <dbReference type="NCBI Taxonomy" id="1156394"/>
    <lineage>
        <taxon>Eukaryota</taxon>
        <taxon>Sar</taxon>
        <taxon>Stramenopiles</taxon>
        <taxon>Oomycota</taxon>
        <taxon>Saprolegniomycetes</taxon>
        <taxon>Saprolegniales</taxon>
        <taxon>Saprolegniaceae</taxon>
        <taxon>Saprolegnia</taxon>
    </lineage>
</organism>
<dbReference type="VEuPathDB" id="FungiDB:SDRG_09359"/>
<dbReference type="OrthoDB" id="9975959at2759"/>